<dbReference type="Gene3D" id="3.10.290.10">
    <property type="entry name" value="RNA-binding S4 domain"/>
    <property type="match status" value="1"/>
</dbReference>
<dbReference type="CDD" id="cd00165">
    <property type="entry name" value="S4"/>
    <property type="match status" value="1"/>
</dbReference>
<dbReference type="EMBL" id="SOCH01000002">
    <property type="protein sequence ID" value="TDU98109.1"/>
    <property type="molecule type" value="Genomic_DNA"/>
</dbReference>
<organism evidence="4 7">
    <name type="scientific">Metamycoplasma hyosynoviae</name>
    <dbReference type="NCBI Taxonomy" id="29559"/>
    <lineage>
        <taxon>Bacteria</taxon>
        <taxon>Bacillati</taxon>
        <taxon>Mycoplasmatota</taxon>
        <taxon>Mycoplasmoidales</taxon>
        <taxon>Metamycoplasmataceae</taxon>
        <taxon>Metamycoplasma</taxon>
    </lineage>
</organism>
<proteinExistence type="predicted"/>
<dbReference type="PROSITE" id="PS50889">
    <property type="entry name" value="S4"/>
    <property type="match status" value="1"/>
</dbReference>
<keyword evidence="6" id="KW-1185">Reference proteome</keyword>
<evidence type="ECO:0000313" key="4">
    <source>
        <dbReference type="EMBL" id="TDU98109.1"/>
    </source>
</evidence>
<dbReference type="Proteomes" id="UP001059349">
    <property type="component" value="Chromosome"/>
</dbReference>
<dbReference type="Proteomes" id="UP000264882">
    <property type="component" value="Chromosome"/>
</dbReference>
<evidence type="ECO:0000313" key="2">
    <source>
        <dbReference type="EMBL" id="ASI53623.1"/>
    </source>
</evidence>
<evidence type="ECO:0000313" key="6">
    <source>
        <dbReference type="Proteomes" id="UP000264882"/>
    </source>
</evidence>
<dbReference type="GeneID" id="75104850"/>
<dbReference type="STRING" id="29559.NPL3_01995"/>
<dbReference type="Proteomes" id="UP000294882">
    <property type="component" value="Unassembled WGS sequence"/>
</dbReference>
<dbReference type="EMBL" id="CP101127">
    <property type="protein sequence ID" value="UTO25944.1"/>
    <property type="molecule type" value="Genomic_DNA"/>
</dbReference>
<gene>
    <name evidence="4" type="ORF">JN03_0123</name>
    <name evidence="2" type="ORF">MHSN_00015</name>
    <name evidence="5" type="ORF">NMG93_00015</name>
    <name evidence="3" type="ORF">QJ129_00570</name>
</gene>
<dbReference type="AlphaFoldDB" id="A0A063YDQ3"/>
<dbReference type="Pfam" id="PF13275">
    <property type="entry name" value="S4_2"/>
    <property type="match status" value="1"/>
</dbReference>
<protein>
    <submittedName>
        <fullName evidence="3">RNA-binding S4 domain-containing protein</fullName>
    </submittedName>
    <submittedName>
        <fullName evidence="2">RNA-binding protein</fullName>
    </submittedName>
    <submittedName>
        <fullName evidence="4">Ribosome-associated protein YbcJ (S4-like RNA binding protein)</fullName>
    </submittedName>
</protein>
<keyword evidence="1" id="KW-0694">RNA-binding</keyword>
<dbReference type="InterPro" id="IPR036986">
    <property type="entry name" value="S4_RNA-bd_sf"/>
</dbReference>
<name>A0A063YDQ3_9BACT</name>
<dbReference type="KEGG" id="mhyv:MHSN_00015"/>
<dbReference type="EMBL" id="CP008748">
    <property type="protein sequence ID" value="ASI53623.1"/>
    <property type="molecule type" value="Genomic_DNA"/>
</dbReference>
<evidence type="ECO:0000313" key="7">
    <source>
        <dbReference type="Proteomes" id="UP000294882"/>
    </source>
</evidence>
<reference evidence="5" key="3">
    <citation type="submission" date="2022-07" db="EMBL/GenBank/DDBJ databases">
        <title>Complete genome of Mycoplasma hyosynoviae B1.</title>
        <authorList>
            <person name="Spergser J."/>
        </authorList>
    </citation>
    <scope>NUCLEOTIDE SEQUENCE</scope>
    <source>
        <strain evidence="5">B1</strain>
    </source>
</reference>
<dbReference type="RefSeq" id="WP_036441948.1">
    <property type="nucleotide sequence ID" value="NZ_CP008748.1"/>
</dbReference>
<reference evidence="2 6" key="1">
    <citation type="submission" date="2014-06" db="EMBL/GenBank/DDBJ databases">
        <title>The Whole Genome Sequence of Mycoplasma hyosynoviae strain ATCC 27095.</title>
        <authorList>
            <person name="Calcutt M.J."/>
            <person name="Foecking M.F."/>
        </authorList>
    </citation>
    <scope>NUCLEOTIDE SEQUENCE [LARGE SCALE GENOMIC DNA]</scope>
    <source>
        <strain evidence="2 6">M60</strain>
    </source>
</reference>
<accession>A0A063YDQ3</accession>
<sequence length="72" mass="8030">MEIEIYGDSIKVSQFLKKIGITDTGGKAKFFLKAHKITVNGEEVSGRNAKIRPGDTVWIDDSLYKIIASKMQ</sequence>
<evidence type="ECO:0000256" key="1">
    <source>
        <dbReference type="PROSITE-ProRule" id="PRU00182"/>
    </source>
</evidence>
<evidence type="ECO:0000313" key="3">
    <source>
        <dbReference type="EMBL" id="MDI3047759.1"/>
    </source>
</evidence>
<reference evidence="4 7" key="2">
    <citation type="submission" date="2019-03" db="EMBL/GenBank/DDBJ databases">
        <title>Genomic Encyclopedia of Archaeal and Bacterial Type Strains, Phase II (KMG-II): from individual species to whole genera.</title>
        <authorList>
            <person name="Goeker M."/>
        </authorList>
    </citation>
    <scope>NUCLEOTIDE SEQUENCE [LARGE SCALE GENOMIC DNA]</scope>
    <source>
        <strain evidence="4 7">ATCC 25591</strain>
    </source>
</reference>
<dbReference type="SUPFAM" id="SSF55174">
    <property type="entry name" value="Alpha-L RNA-binding motif"/>
    <property type="match status" value="1"/>
</dbReference>
<evidence type="ECO:0000313" key="5">
    <source>
        <dbReference type="EMBL" id="UTO25944.1"/>
    </source>
</evidence>
<dbReference type="OrthoDB" id="384916at2"/>
<dbReference type="Proteomes" id="UP001233782">
    <property type="component" value="Unassembled WGS sequence"/>
</dbReference>
<dbReference type="EMBL" id="JASBCP010000001">
    <property type="protein sequence ID" value="MDI3047759.1"/>
    <property type="molecule type" value="Genomic_DNA"/>
</dbReference>
<dbReference type="GO" id="GO:0003723">
    <property type="term" value="F:RNA binding"/>
    <property type="evidence" value="ECO:0007669"/>
    <property type="project" value="UniProtKB-KW"/>
</dbReference>
<reference evidence="3" key="4">
    <citation type="submission" date="2023-04" db="EMBL/GenBank/DDBJ databases">
        <title>Genomes of recent Mycoplasma hyosynoviae isolates 2023.</title>
        <authorList>
            <person name="Spergser J."/>
        </authorList>
    </citation>
    <scope>NUCLEOTIDE SEQUENCE</scope>
    <source>
        <strain evidence="3">SN1J23N</strain>
    </source>
</reference>